<reference evidence="3" key="1">
    <citation type="submission" date="2020-10" db="EMBL/GenBank/DDBJ databases">
        <authorList>
            <person name="Gilroy R."/>
        </authorList>
    </citation>
    <scope>NUCLEOTIDE SEQUENCE</scope>
    <source>
        <strain evidence="3">ChiGjej1B1-22543</strain>
    </source>
</reference>
<dbReference type="InterPro" id="IPR051913">
    <property type="entry name" value="GH2_Domain-Containing"/>
</dbReference>
<accession>A0A9D1S3F3</accession>
<dbReference type="PANTHER" id="PTHR42732">
    <property type="entry name" value="BETA-GALACTOSIDASE"/>
    <property type="match status" value="1"/>
</dbReference>
<organism evidence="3 4">
    <name type="scientific">Candidatus Alloenteromonas pullicola</name>
    <dbReference type="NCBI Taxonomy" id="2840784"/>
    <lineage>
        <taxon>Bacteria</taxon>
        <taxon>Bacillati</taxon>
        <taxon>Bacillota</taxon>
        <taxon>Bacillota incertae sedis</taxon>
        <taxon>Candidatus Alloenteromonas</taxon>
    </lineage>
</organism>
<dbReference type="AlphaFoldDB" id="A0A9D1S3F3"/>
<evidence type="ECO:0000313" key="4">
    <source>
        <dbReference type="Proteomes" id="UP000824070"/>
    </source>
</evidence>
<dbReference type="EMBL" id="DVMV01000015">
    <property type="protein sequence ID" value="HIU45143.1"/>
    <property type="molecule type" value="Genomic_DNA"/>
</dbReference>
<proteinExistence type="inferred from homology"/>
<dbReference type="InterPro" id="IPR008979">
    <property type="entry name" value="Galactose-bd-like_sf"/>
</dbReference>
<reference evidence="3" key="2">
    <citation type="journal article" date="2021" name="PeerJ">
        <title>Extensive microbial diversity within the chicken gut microbiome revealed by metagenomics and culture.</title>
        <authorList>
            <person name="Gilroy R."/>
            <person name="Ravi A."/>
            <person name="Getino M."/>
            <person name="Pursley I."/>
            <person name="Horton D.L."/>
            <person name="Alikhan N.F."/>
            <person name="Baker D."/>
            <person name="Gharbi K."/>
            <person name="Hall N."/>
            <person name="Watson M."/>
            <person name="Adriaenssens E.M."/>
            <person name="Foster-Nyarko E."/>
            <person name="Jarju S."/>
            <person name="Secka A."/>
            <person name="Antonio M."/>
            <person name="Oren A."/>
            <person name="Chaudhuri R.R."/>
            <person name="La Ragione R."/>
            <person name="Hildebrand F."/>
            <person name="Pallen M.J."/>
        </authorList>
    </citation>
    <scope>NUCLEOTIDE SEQUENCE</scope>
    <source>
        <strain evidence="3">ChiGjej1B1-22543</strain>
    </source>
</reference>
<dbReference type="GO" id="GO:0005975">
    <property type="term" value="P:carbohydrate metabolic process"/>
    <property type="evidence" value="ECO:0007669"/>
    <property type="project" value="InterPro"/>
</dbReference>
<gene>
    <name evidence="3" type="ORF">IAC52_02470</name>
</gene>
<sequence>MERINLTESPRPQLAQGRYVSLNGEWEFDFDDAVSGPEAYIGRGLSKKIMVPFAYQAKASGIGVTKRHDHVVYRKMLRVEDPSKSYILHFEGADYELRLYVNGVKAGEDEGAYHRMSFDITSYLKDGDNEILVYCDDDYSKQKPRGKQRWEDENFGCWYVDTTGIYKEVWLEVVEKTHMLTIEIRPNAKDGTVSICGTAVGSKIEAFASYDGKPVGHAEDCIQSNAFDIEFKIDGDIRLWDLGKGELYDLTLIVSKEGIKQEARSYFAFKDVEAKAGKVFLNGKRLYQQLILDQGYWEGTGLTPPSNKALLEDITMSMTMGFNGARKHQKVEDERFLYYADCLGYLVWAEMPSMYELTELSKKRFNREWELAVRQQLSHPCIITYVPFNESWGVYDIGKDRAVQDYVDQVVAKTRLIDRARFVISNDGWEHTDSSLITLHHYEQDAKKFAVQFGTLDSVFASTFDYSNKKAMADGHEYAGQPVLITEFGGAAYVASTKENGNWGYGQCVKDDAEFIGRFDSLVSFIAGLPYCEGYCYTQLSDVEQEVNGLLTHDHHFKVDPGKLKAIQDKAASSRE</sequence>
<evidence type="ECO:0000259" key="2">
    <source>
        <dbReference type="Pfam" id="PF02837"/>
    </source>
</evidence>
<feature type="domain" description="Glycosyl hydrolases family 2 sugar binding" evidence="2">
    <location>
        <begin position="29"/>
        <end position="171"/>
    </location>
</feature>
<dbReference type="Proteomes" id="UP000824070">
    <property type="component" value="Unassembled WGS sequence"/>
</dbReference>
<name>A0A9D1S3F3_9FIRM</name>
<dbReference type="PANTHER" id="PTHR42732:SF3">
    <property type="entry name" value="HYDROLASE"/>
    <property type="match status" value="1"/>
</dbReference>
<dbReference type="GO" id="GO:0004553">
    <property type="term" value="F:hydrolase activity, hydrolyzing O-glycosyl compounds"/>
    <property type="evidence" value="ECO:0007669"/>
    <property type="project" value="InterPro"/>
</dbReference>
<dbReference type="Gene3D" id="3.20.20.80">
    <property type="entry name" value="Glycosidases"/>
    <property type="match status" value="1"/>
</dbReference>
<comment type="caution">
    <text evidence="3">The sequence shown here is derived from an EMBL/GenBank/DDBJ whole genome shotgun (WGS) entry which is preliminary data.</text>
</comment>
<dbReference type="SUPFAM" id="SSF51445">
    <property type="entry name" value="(Trans)glycosidases"/>
    <property type="match status" value="1"/>
</dbReference>
<keyword evidence="3" id="KW-0378">Hydrolase</keyword>
<dbReference type="Gene3D" id="2.60.120.260">
    <property type="entry name" value="Galactose-binding domain-like"/>
    <property type="match status" value="1"/>
</dbReference>
<evidence type="ECO:0000256" key="1">
    <source>
        <dbReference type="ARBA" id="ARBA00007401"/>
    </source>
</evidence>
<dbReference type="Pfam" id="PF02837">
    <property type="entry name" value="Glyco_hydro_2_N"/>
    <property type="match status" value="1"/>
</dbReference>
<comment type="similarity">
    <text evidence="1">Belongs to the glycosyl hydrolase 2 family.</text>
</comment>
<protein>
    <submittedName>
        <fullName evidence="3">Glycoside hydrolase family 2</fullName>
    </submittedName>
</protein>
<dbReference type="SUPFAM" id="SSF49785">
    <property type="entry name" value="Galactose-binding domain-like"/>
    <property type="match status" value="1"/>
</dbReference>
<dbReference type="InterPro" id="IPR006104">
    <property type="entry name" value="Glyco_hydro_2_N"/>
</dbReference>
<evidence type="ECO:0000313" key="3">
    <source>
        <dbReference type="EMBL" id="HIU45143.1"/>
    </source>
</evidence>
<dbReference type="InterPro" id="IPR017853">
    <property type="entry name" value="GH"/>
</dbReference>